<dbReference type="Gene3D" id="3.30.70.120">
    <property type="match status" value="1"/>
</dbReference>
<sequence>MKTIKAKEIMRVMDDWAPETWAFDWDNIGLQVGGKNKQVSKVMVTLDVLEPVVDEAISEGADLIIAHHPLLFQKPDTIDTEKAKGRILQKLLAHDITVYASHTNLDIAEGGVNDVLSDSIGLQRTKPFVSLFQEKVYKVAIHVPHDHAEDIRNAMAEAGGGHLGEYSHCTFQIEGEGTFKPLEGADPYIGAPGEMERVDELKIETIVKENDLNSVIQAIAKAHPYEEPAYDVYEVKINGENRGLGRIGTLASPTNLESFTEKVKKAYQVPSVRVTGDLNKPVKKVAVVGGSGEDFFKAAISKGADVLITGDVTFHKAQDAWAEGLAIIDPGHHVEKLVCPEIKRRVEEAFDVEVIISETHTEPFRFI</sequence>
<proteinExistence type="inferred from homology"/>
<accession>A0A1H3DQH5</accession>
<dbReference type="Proteomes" id="UP000198647">
    <property type="component" value="Unassembled WGS sequence"/>
</dbReference>
<keyword evidence="6" id="KW-1185">Reference proteome</keyword>
<dbReference type="InterPro" id="IPR036069">
    <property type="entry name" value="DUF34/NIF3_sf"/>
</dbReference>
<organism evidence="5 6">
    <name type="scientific">Salimicrobium album</name>
    <dbReference type="NCBI Taxonomy" id="50717"/>
    <lineage>
        <taxon>Bacteria</taxon>
        <taxon>Bacillati</taxon>
        <taxon>Bacillota</taxon>
        <taxon>Bacilli</taxon>
        <taxon>Bacillales</taxon>
        <taxon>Bacillaceae</taxon>
        <taxon>Salimicrobium</taxon>
    </lineage>
</organism>
<gene>
    <name evidence="5" type="ORF">SAMN04488081_1054</name>
</gene>
<dbReference type="NCBIfam" id="TIGR00486">
    <property type="entry name" value="YbgI_SA1388"/>
    <property type="match status" value="1"/>
</dbReference>
<dbReference type="Gene3D" id="3.40.1390.30">
    <property type="entry name" value="NIF3 (NGG1p interacting factor 3)-like"/>
    <property type="match status" value="2"/>
</dbReference>
<keyword evidence="3 4" id="KW-0479">Metal-binding</keyword>
<evidence type="ECO:0000313" key="5">
    <source>
        <dbReference type="EMBL" id="SDX68587.1"/>
    </source>
</evidence>
<dbReference type="EMBL" id="FNOS01000002">
    <property type="protein sequence ID" value="SDX68587.1"/>
    <property type="molecule type" value="Genomic_DNA"/>
</dbReference>
<dbReference type="Pfam" id="PF01784">
    <property type="entry name" value="DUF34_NIF3"/>
    <property type="match status" value="1"/>
</dbReference>
<evidence type="ECO:0000256" key="4">
    <source>
        <dbReference type="PIRNR" id="PIRNR037489"/>
    </source>
</evidence>
<dbReference type="RefSeq" id="WP_093106130.1">
    <property type="nucleotide sequence ID" value="NZ_FNOS01000002.1"/>
</dbReference>
<reference evidence="5 6" key="1">
    <citation type="submission" date="2016-10" db="EMBL/GenBank/DDBJ databases">
        <authorList>
            <person name="Varghese N."/>
            <person name="Submissions S."/>
        </authorList>
    </citation>
    <scope>NUCLEOTIDE SEQUENCE [LARGE SCALE GENOMIC DNA]</scope>
    <source>
        <strain evidence="5 6">DSM 20748</strain>
    </source>
</reference>
<evidence type="ECO:0000313" key="6">
    <source>
        <dbReference type="Proteomes" id="UP000198647"/>
    </source>
</evidence>
<dbReference type="InterPro" id="IPR015867">
    <property type="entry name" value="N-reg_PII/ATP_PRibTrfase_C"/>
</dbReference>
<dbReference type="PANTHER" id="PTHR13799:SF14">
    <property type="entry name" value="GTP CYCLOHYDROLASE 1 TYPE 2 HOMOLOG"/>
    <property type="match status" value="1"/>
</dbReference>
<evidence type="ECO:0000256" key="2">
    <source>
        <dbReference type="ARBA" id="ARBA00022112"/>
    </source>
</evidence>
<dbReference type="PIRSF" id="PIRSF037489">
    <property type="entry name" value="UCP037489_NIF3_YqfO"/>
    <property type="match status" value="1"/>
</dbReference>
<name>A0A1H3DQH5_9BACI</name>
<comment type="caution">
    <text evidence="5">The sequence shown here is derived from an EMBL/GenBank/DDBJ whole genome shotgun (WGS) entry which is preliminary data.</text>
</comment>
<comment type="similarity">
    <text evidence="1 4">Belongs to the GTP cyclohydrolase I type 2/NIF3 family.</text>
</comment>
<protein>
    <recommendedName>
        <fullName evidence="2 4">GTP cyclohydrolase 1 type 2 homolog</fullName>
    </recommendedName>
</protein>
<evidence type="ECO:0000256" key="1">
    <source>
        <dbReference type="ARBA" id="ARBA00006964"/>
    </source>
</evidence>
<dbReference type="InterPro" id="IPR017221">
    <property type="entry name" value="DUF34/NIF3_bac"/>
</dbReference>
<dbReference type="SUPFAM" id="SSF102705">
    <property type="entry name" value="NIF3 (NGG1p interacting factor 3)-like"/>
    <property type="match status" value="1"/>
</dbReference>
<evidence type="ECO:0000256" key="3">
    <source>
        <dbReference type="ARBA" id="ARBA00022723"/>
    </source>
</evidence>
<dbReference type="InterPro" id="IPR002678">
    <property type="entry name" value="DUF34/NIF3"/>
</dbReference>
<dbReference type="PANTHER" id="PTHR13799">
    <property type="entry name" value="NGG1 INTERACTING FACTOR 3"/>
    <property type="match status" value="1"/>
</dbReference>